<dbReference type="Pfam" id="PF07536">
    <property type="entry name" value="HWE_HK"/>
    <property type="match status" value="1"/>
</dbReference>
<evidence type="ECO:0000256" key="11">
    <source>
        <dbReference type="ARBA" id="ARBA00022777"/>
    </source>
</evidence>
<keyword evidence="4" id="KW-0597">Phosphoprotein</keyword>
<comment type="catalytic activity">
    <reaction evidence="1">
        <text>ATP + protein L-histidine = ADP + protein N-phospho-L-histidine.</text>
        <dbReference type="EC" id="2.7.13.3"/>
    </reaction>
</comment>
<evidence type="ECO:0000256" key="5">
    <source>
        <dbReference type="ARBA" id="ARBA00022606"/>
    </source>
</evidence>
<gene>
    <name evidence="19" type="ORF">FHS87_003009</name>
</gene>
<feature type="transmembrane region" description="Helical" evidence="17">
    <location>
        <begin position="43"/>
        <end position="66"/>
    </location>
</feature>
<keyword evidence="3" id="KW-0600">Photoreceptor protein</keyword>
<dbReference type="InterPro" id="IPR000700">
    <property type="entry name" value="PAS-assoc_C"/>
</dbReference>
<evidence type="ECO:0000256" key="16">
    <source>
        <dbReference type="SAM" id="MobiDB-lite"/>
    </source>
</evidence>
<keyword evidence="10" id="KW-0547">Nucleotide-binding</keyword>
<evidence type="ECO:0000256" key="6">
    <source>
        <dbReference type="ARBA" id="ARBA00022630"/>
    </source>
</evidence>
<dbReference type="SUPFAM" id="SSF55785">
    <property type="entry name" value="PYP-like sensor domain (PAS domain)"/>
    <property type="match status" value="1"/>
</dbReference>
<keyword evidence="15" id="KW-0675">Receptor</keyword>
<comment type="caution">
    <text evidence="19">The sequence shown here is derived from an EMBL/GenBank/DDBJ whole genome shotgun (WGS) entry which is preliminary data.</text>
</comment>
<keyword evidence="12" id="KW-0067">ATP-binding</keyword>
<dbReference type="Gene3D" id="2.10.70.100">
    <property type="match status" value="1"/>
</dbReference>
<dbReference type="Gene3D" id="3.30.565.10">
    <property type="entry name" value="Histidine kinase-like ATPase, C-terminal domain"/>
    <property type="match status" value="1"/>
</dbReference>
<keyword evidence="6" id="KW-0285">Flavoprotein</keyword>
<keyword evidence="17" id="KW-0812">Transmembrane</keyword>
<evidence type="ECO:0000256" key="2">
    <source>
        <dbReference type="ARBA" id="ARBA00012438"/>
    </source>
</evidence>
<keyword evidence="8" id="KW-0808">Transferase</keyword>
<evidence type="ECO:0000256" key="1">
    <source>
        <dbReference type="ARBA" id="ARBA00000085"/>
    </source>
</evidence>
<dbReference type="InterPro" id="IPR035965">
    <property type="entry name" value="PAS-like_dom_sf"/>
</dbReference>
<dbReference type="PANTHER" id="PTHR41523">
    <property type="entry name" value="TWO-COMPONENT SYSTEM SENSOR PROTEIN"/>
    <property type="match status" value="1"/>
</dbReference>
<keyword evidence="11 19" id="KW-0418">Kinase</keyword>
<keyword evidence="17" id="KW-0472">Membrane</keyword>
<evidence type="ECO:0000256" key="4">
    <source>
        <dbReference type="ARBA" id="ARBA00022553"/>
    </source>
</evidence>
<dbReference type="SMART" id="SM00086">
    <property type="entry name" value="PAC"/>
    <property type="match status" value="1"/>
</dbReference>
<dbReference type="EC" id="2.7.13.3" evidence="2"/>
<dbReference type="Gene3D" id="3.30.450.20">
    <property type="entry name" value="PAS domain"/>
    <property type="match status" value="1"/>
</dbReference>
<feature type="domain" description="PAC" evidence="18">
    <location>
        <begin position="449"/>
        <end position="501"/>
    </location>
</feature>
<sequence length="708" mass="74199">MSSELAAGWKARGATKPLPANPPAGPEAAPAGARRTLSLRAHLVLLTLLATLPVLAMGTAAAWHVAGNYREAFEDRLRDSARGLSLAIEAEIGIRLTTLAALAASPLLDGSAPDLPAFQLHARRTAEAMGSPVILLRDDLTPVPGTEGQALHPGALDAARSALDTGRPAVSNLLGEGAPERHHVAVAVPVPREAGSRMAVVARIDPGVLAAPLAAGATTPGSLAALTDARRRIVARSRDQQRFVGSAIAPEAAAGIGLARSLDGEDMFYALQQIRGLPGWRVAAAQPAAAHRASWQRPLLALGLGGALAMLAAALGAAAFGRRIILPVDALTRKARNVARNGDTLMGVPPSGVTEFEALRGGIAEAEIALRTGEARFLRAAKAARLSAWDWDPGADLLRGSPLLEEDAEGGPGAPARSLAAFLDLVHPEDRPLMREALRRIQDGETDELQEEFRLLRPDGSVRWLHSIGRAILRPDGSLREVAGISMDVTERVEGGRSRDALAREVDHRAKNALAVVQSILRLTPVGEPRAFAAAIEGRVGALVRAHSLLAEQGWFGADLRSLAERELAPYLPPDGAVRVVLDGPLLSLAASAVQPLTMVLHELVTNAARHGALSGTAGRVELSWRVGRRAGEDELVRLSWSESDGPPTEEAPGQRGFGSRVIDSTVRGQLGGNVQRCWSAPGLTCEIVVPAARLLAGGRPAPERSAA</sequence>
<evidence type="ECO:0000313" key="19">
    <source>
        <dbReference type="EMBL" id="MBB5694956.1"/>
    </source>
</evidence>
<reference evidence="19 20" key="1">
    <citation type="submission" date="2020-08" db="EMBL/GenBank/DDBJ databases">
        <title>Genomic Encyclopedia of Type Strains, Phase IV (KMG-IV): sequencing the most valuable type-strain genomes for metagenomic binning, comparative biology and taxonomic classification.</title>
        <authorList>
            <person name="Goeker M."/>
        </authorList>
    </citation>
    <scope>NUCLEOTIDE SEQUENCE [LARGE SCALE GENOMIC DNA]</scope>
    <source>
        <strain evidence="19 20">DSM 25622</strain>
    </source>
</reference>
<dbReference type="GO" id="GO:0005524">
    <property type="term" value="F:ATP binding"/>
    <property type="evidence" value="ECO:0007669"/>
    <property type="project" value="UniProtKB-KW"/>
</dbReference>
<evidence type="ECO:0000256" key="3">
    <source>
        <dbReference type="ARBA" id="ARBA00022543"/>
    </source>
</evidence>
<dbReference type="InterPro" id="IPR011102">
    <property type="entry name" value="Sig_transdc_His_kinase_HWE"/>
</dbReference>
<accession>A0A840Y469</accession>
<dbReference type="PANTHER" id="PTHR41523:SF8">
    <property type="entry name" value="ETHYLENE RESPONSE SENSOR PROTEIN"/>
    <property type="match status" value="1"/>
</dbReference>
<dbReference type="Pfam" id="PF08447">
    <property type="entry name" value="PAS_3"/>
    <property type="match status" value="1"/>
</dbReference>
<dbReference type="SMART" id="SM00911">
    <property type="entry name" value="HWE_HK"/>
    <property type="match status" value="1"/>
</dbReference>
<keyword evidence="17" id="KW-1133">Transmembrane helix</keyword>
<feature type="region of interest" description="Disordered" evidence="16">
    <location>
        <begin position="1"/>
        <end position="31"/>
    </location>
</feature>
<dbReference type="CDD" id="cd00130">
    <property type="entry name" value="PAS"/>
    <property type="match status" value="1"/>
</dbReference>
<keyword evidence="7" id="KW-0288">FMN</keyword>
<keyword evidence="5" id="KW-0716">Sensory transduction</keyword>
<dbReference type="InterPro" id="IPR036890">
    <property type="entry name" value="HATPase_C_sf"/>
</dbReference>
<evidence type="ECO:0000259" key="18">
    <source>
        <dbReference type="PROSITE" id="PS50113"/>
    </source>
</evidence>
<dbReference type="AlphaFoldDB" id="A0A840Y469"/>
<proteinExistence type="predicted"/>
<keyword evidence="20" id="KW-1185">Reference proteome</keyword>
<evidence type="ECO:0000256" key="14">
    <source>
        <dbReference type="ARBA" id="ARBA00023026"/>
    </source>
</evidence>
<evidence type="ECO:0000256" key="10">
    <source>
        <dbReference type="ARBA" id="ARBA00022741"/>
    </source>
</evidence>
<evidence type="ECO:0000256" key="13">
    <source>
        <dbReference type="ARBA" id="ARBA00022991"/>
    </source>
</evidence>
<organism evidence="19 20">
    <name type="scientific">Muricoccus pecuniae</name>
    <dbReference type="NCBI Taxonomy" id="693023"/>
    <lineage>
        <taxon>Bacteria</taxon>
        <taxon>Pseudomonadati</taxon>
        <taxon>Pseudomonadota</taxon>
        <taxon>Alphaproteobacteria</taxon>
        <taxon>Acetobacterales</taxon>
        <taxon>Roseomonadaceae</taxon>
        <taxon>Muricoccus</taxon>
    </lineage>
</organism>
<evidence type="ECO:0000256" key="17">
    <source>
        <dbReference type="SAM" id="Phobius"/>
    </source>
</evidence>
<feature type="transmembrane region" description="Helical" evidence="17">
    <location>
        <begin position="299"/>
        <end position="320"/>
    </location>
</feature>
<dbReference type="RefSeq" id="WP_184519934.1">
    <property type="nucleotide sequence ID" value="NZ_JACIJD010000013.1"/>
</dbReference>
<dbReference type="GO" id="GO:0004673">
    <property type="term" value="F:protein histidine kinase activity"/>
    <property type="evidence" value="ECO:0007669"/>
    <property type="project" value="UniProtKB-EC"/>
</dbReference>
<dbReference type="PROSITE" id="PS50113">
    <property type="entry name" value="PAC"/>
    <property type="match status" value="1"/>
</dbReference>
<evidence type="ECO:0000256" key="9">
    <source>
        <dbReference type="ARBA" id="ARBA00022737"/>
    </source>
</evidence>
<evidence type="ECO:0000256" key="15">
    <source>
        <dbReference type="ARBA" id="ARBA00023170"/>
    </source>
</evidence>
<dbReference type="Proteomes" id="UP000580654">
    <property type="component" value="Unassembled WGS sequence"/>
</dbReference>
<dbReference type="CDD" id="cd18774">
    <property type="entry name" value="PDC2_HK_sensor"/>
    <property type="match status" value="1"/>
</dbReference>
<dbReference type="EMBL" id="JACIJD010000013">
    <property type="protein sequence ID" value="MBB5694956.1"/>
    <property type="molecule type" value="Genomic_DNA"/>
</dbReference>
<dbReference type="InterPro" id="IPR001610">
    <property type="entry name" value="PAC"/>
</dbReference>
<dbReference type="InterPro" id="IPR000014">
    <property type="entry name" value="PAS"/>
</dbReference>
<dbReference type="NCBIfam" id="TIGR00229">
    <property type="entry name" value="sensory_box"/>
    <property type="match status" value="1"/>
</dbReference>
<keyword evidence="14" id="KW-0843">Virulence</keyword>
<dbReference type="InterPro" id="IPR013655">
    <property type="entry name" value="PAS_fold_3"/>
</dbReference>
<keyword evidence="9" id="KW-0677">Repeat</keyword>
<protein>
    <recommendedName>
        <fullName evidence="2">histidine kinase</fullName>
        <ecNumber evidence="2">2.7.13.3</ecNumber>
    </recommendedName>
</protein>
<name>A0A840Y469_9PROT</name>
<evidence type="ECO:0000256" key="8">
    <source>
        <dbReference type="ARBA" id="ARBA00022679"/>
    </source>
</evidence>
<evidence type="ECO:0000256" key="7">
    <source>
        <dbReference type="ARBA" id="ARBA00022643"/>
    </source>
</evidence>
<feature type="region of interest" description="Disordered" evidence="16">
    <location>
        <begin position="641"/>
        <end position="660"/>
    </location>
</feature>
<evidence type="ECO:0000313" key="20">
    <source>
        <dbReference type="Proteomes" id="UP000580654"/>
    </source>
</evidence>
<dbReference type="GO" id="GO:0009881">
    <property type="term" value="F:photoreceptor activity"/>
    <property type="evidence" value="ECO:0007669"/>
    <property type="project" value="UniProtKB-KW"/>
</dbReference>
<evidence type="ECO:0000256" key="12">
    <source>
        <dbReference type="ARBA" id="ARBA00022840"/>
    </source>
</evidence>
<keyword evidence="13" id="KW-0157">Chromophore</keyword>